<sequence length="120" mass="13653">MKHPFWPSTEIRNERKETNKDKLAVRKCIIVMYIRTTSFPLEMIHLSPTLGSPLGGPLFSLRSCRRRIPGLILRFFALRGGQKGLLGRLILIPLPSFPFSPVRLASSFRASRGVFSFKII</sequence>
<dbReference type="AlphaFoldDB" id="A0A8A1LU03"/>
<accession>A0A8A1LU03</accession>
<proteinExistence type="predicted"/>
<dbReference type="Proteomes" id="UP000663419">
    <property type="component" value="Chromosome 6"/>
</dbReference>
<dbReference type="VEuPathDB" id="FungiDB:I7I53_11814"/>
<evidence type="ECO:0000313" key="2">
    <source>
        <dbReference type="Proteomes" id="UP000663419"/>
    </source>
</evidence>
<organism evidence="1 2">
    <name type="scientific">Ajellomyces capsulatus (strain H88)</name>
    <name type="common">Darling's disease fungus</name>
    <name type="synonym">Histoplasma capsulatum</name>
    <dbReference type="NCBI Taxonomy" id="544711"/>
    <lineage>
        <taxon>Eukaryota</taxon>
        <taxon>Fungi</taxon>
        <taxon>Dikarya</taxon>
        <taxon>Ascomycota</taxon>
        <taxon>Pezizomycotina</taxon>
        <taxon>Eurotiomycetes</taxon>
        <taxon>Eurotiomycetidae</taxon>
        <taxon>Onygenales</taxon>
        <taxon>Ajellomycetaceae</taxon>
        <taxon>Histoplasma</taxon>
    </lineage>
</organism>
<reference evidence="1" key="1">
    <citation type="submission" date="2021-01" db="EMBL/GenBank/DDBJ databases">
        <title>Chromosome-level genome assembly of a human fungal pathogen reveals clustering of transcriptionally co-regulated genes.</title>
        <authorList>
            <person name="Voorhies M."/>
            <person name="Cohen S."/>
            <person name="Shea T.P."/>
            <person name="Petrus S."/>
            <person name="Munoz J.F."/>
            <person name="Poplawski S."/>
            <person name="Goldman W.E."/>
            <person name="Michael T."/>
            <person name="Cuomo C.A."/>
            <person name="Sil A."/>
            <person name="Beyhan S."/>
        </authorList>
    </citation>
    <scope>NUCLEOTIDE SEQUENCE</scope>
    <source>
        <strain evidence="1">H88</strain>
    </source>
</reference>
<name>A0A8A1LU03_AJEC8</name>
<dbReference type="EMBL" id="CP069107">
    <property type="protein sequence ID" value="QSS57586.1"/>
    <property type="molecule type" value="Genomic_DNA"/>
</dbReference>
<gene>
    <name evidence="1" type="ORF">I7I53_11814</name>
</gene>
<protein>
    <submittedName>
        <fullName evidence="1">DRAP deaminase</fullName>
    </submittedName>
</protein>
<evidence type="ECO:0000313" key="1">
    <source>
        <dbReference type="EMBL" id="QSS57586.1"/>
    </source>
</evidence>